<comment type="subcellular location">
    <subcellularLocation>
        <location evidence="1">Cell membrane</location>
        <topology evidence="1">Multi-pass membrane protein</topology>
    </subcellularLocation>
</comment>
<dbReference type="Gene3D" id="3.40.50.300">
    <property type="entry name" value="P-loop containing nucleotide triphosphate hydrolases"/>
    <property type="match status" value="1"/>
</dbReference>
<dbReference type="InterPro" id="IPR017871">
    <property type="entry name" value="ABC_transporter-like_CS"/>
</dbReference>
<organism evidence="10 11">
    <name type="scientific">Leucobacter iarius</name>
    <dbReference type="NCBI Taxonomy" id="333963"/>
    <lineage>
        <taxon>Bacteria</taxon>
        <taxon>Bacillati</taxon>
        <taxon>Actinomycetota</taxon>
        <taxon>Actinomycetes</taxon>
        <taxon>Micrococcales</taxon>
        <taxon>Microbacteriaceae</taxon>
        <taxon>Leucobacter</taxon>
    </lineage>
</organism>
<keyword evidence="6 7" id="KW-0472">Membrane</keyword>
<dbReference type="SUPFAM" id="SSF90123">
    <property type="entry name" value="ABC transporter transmembrane region"/>
    <property type="match status" value="1"/>
</dbReference>
<reference evidence="10 11" key="1">
    <citation type="journal article" date="2019" name="Int. J. Syst. Evol. Microbiol.">
        <title>The Global Catalogue of Microorganisms (GCM) 10K type strain sequencing project: providing services to taxonomists for standard genome sequencing and annotation.</title>
        <authorList>
            <consortium name="The Broad Institute Genomics Platform"/>
            <consortium name="The Broad Institute Genome Sequencing Center for Infectious Disease"/>
            <person name="Wu L."/>
            <person name="Ma J."/>
        </authorList>
    </citation>
    <scope>NUCLEOTIDE SEQUENCE [LARGE SCALE GENOMIC DNA]</scope>
    <source>
        <strain evidence="10 11">JCM 14736</strain>
    </source>
</reference>
<dbReference type="CDD" id="cd03228">
    <property type="entry name" value="ABCC_MRP_Like"/>
    <property type="match status" value="1"/>
</dbReference>
<dbReference type="InterPro" id="IPR003439">
    <property type="entry name" value="ABC_transporter-like_ATP-bd"/>
</dbReference>
<evidence type="ECO:0000259" key="9">
    <source>
        <dbReference type="PROSITE" id="PS50929"/>
    </source>
</evidence>
<evidence type="ECO:0000256" key="3">
    <source>
        <dbReference type="ARBA" id="ARBA00022741"/>
    </source>
</evidence>
<keyword evidence="2 7" id="KW-0812">Transmembrane</keyword>
<dbReference type="Proteomes" id="UP001500851">
    <property type="component" value="Unassembled WGS sequence"/>
</dbReference>
<dbReference type="RefSeq" id="WP_344033488.1">
    <property type="nucleotide sequence ID" value="NZ_BAAAOB010000005.1"/>
</dbReference>
<dbReference type="PANTHER" id="PTHR24221">
    <property type="entry name" value="ATP-BINDING CASSETTE SUB-FAMILY B"/>
    <property type="match status" value="1"/>
</dbReference>
<dbReference type="PROSITE" id="PS50893">
    <property type="entry name" value="ABC_TRANSPORTER_2"/>
    <property type="match status" value="1"/>
</dbReference>
<dbReference type="InterPro" id="IPR036640">
    <property type="entry name" value="ABC1_TM_sf"/>
</dbReference>
<dbReference type="EMBL" id="BAAAOB010000005">
    <property type="protein sequence ID" value="GAA1799416.1"/>
    <property type="molecule type" value="Genomic_DNA"/>
</dbReference>
<feature type="domain" description="ABC transmembrane type-1" evidence="9">
    <location>
        <begin position="19"/>
        <end position="297"/>
    </location>
</feature>
<dbReference type="Pfam" id="PF00005">
    <property type="entry name" value="ABC_tran"/>
    <property type="match status" value="1"/>
</dbReference>
<feature type="transmembrane region" description="Helical" evidence="7">
    <location>
        <begin position="156"/>
        <end position="175"/>
    </location>
</feature>
<dbReference type="InterPro" id="IPR003593">
    <property type="entry name" value="AAA+_ATPase"/>
</dbReference>
<evidence type="ECO:0000256" key="5">
    <source>
        <dbReference type="ARBA" id="ARBA00022989"/>
    </source>
</evidence>
<dbReference type="InterPro" id="IPR039421">
    <property type="entry name" value="Type_1_exporter"/>
</dbReference>
<keyword evidence="11" id="KW-1185">Reference proteome</keyword>
<evidence type="ECO:0000256" key="6">
    <source>
        <dbReference type="ARBA" id="ARBA00023136"/>
    </source>
</evidence>
<dbReference type="SUPFAM" id="SSF52540">
    <property type="entry name" value="P-loop containing nucleoside triphosphate hydrolases"/>
    <property type="match status" value="1"/>
</dbReference>
<evidence type="ECO:0000256" key="2">
    <source>
        <dbReference type="ARBA" id="ARBA00022692"/>
    </source>
</evidence>
<dbReference type="PANTHER" id="PTHR24221:SF590">
    <property type="entry name" value="COMPONENT LINKED WITH THE ASSEMBLY OF CYTOCHROME' TRANSPORT TRANSMEMBRANE ATP-BINDING PROTEIN ABC TRANSPORTER CYDD-RELATED"/>
    <property type="match status" value="1"/>
</dbReference>
<gene>
    <name evidence="10" type="ORF">GCM10009768_30550</name>
</gene>
<comment type="caution">
    <text evidence="10">The sequence shown here is derived from an EMBL/GenBank/DDBJ whole genome shotgun (WGS) entry which is preliminary data.</text>
</comment>
<dbReference type="PROSITE" id="PS00211">
    <property type="entry name" value="ABC_TRANSPORTER_1"/>
    <property type="match status" value="1"/>
</dbReference>
<keyword evidence="5 7" id="KW-1133">Transmembrane helix</keyword>
<feature type="domain" description="ABC transporter" evidence="8">
    <location>
        <begin position="343"/>
        <end position="555"/>
    </location>
</feature>
<feature type="transmembrane region" description="Helical" evidence="7">
    <location>
        <begin position="54"/>
        <end position="71"/>
    </location>
</feature>
<sequence>MMLVPVLWREALRFPLPFLLAAALQLAVLATHVLQAFAIAWALSGFLRGDASQLVAGAVAILLGAALRILLARGQAAAAARLGGCVRSSLRRRALIAVLRPERLHDAAAGDGAAAAAIVDGVEGTDAYVSKYIPATVQLVVGTPIVLLVLCSISPLAAGCVALGVLLAVLGPLAWKRVLARRGDGQWGEYEALSDEVLHSLRGMSTLRLLGDVGRTRERIARRSDALRRTTERTMRASLAGTAVTDFAVQGGLVAAAFVAVGSATSGIPVPFRVYAVLMLSSEAFRPIRDLSRHWHAGFLGLTAVPSLCELGAFGPGRPEVDPDPVFRVPETLPGGPLRGAVLRLERVSYRYPAADQEVLQDVDLVVEGGRLHAIVGPSGTGKSTLFDLVLGFLTPDSGRIELDGRPLAPGDTAVLSQRPVLFAGTLRENLDPHGRASQDALVDACSRAGILSEISALPDGFESEVTEAGTSLSGGQRQRIALARALLSDRPVLLVDEPTSALDPASAETVMRSLHDAARERIVLMTTHRIETLHGISDIHLVEAGRIRSQGGAA</sequence>
<dbReference type="InterPro" id="IPR027417">
    <property type="entry name" value="P-loop_NTPase"/>
</dbReference>
<evidence type="ECO:0000313" key="11">
    <source>
        <dbReference type="Proteomes" id="UP001500851"/>
    </source>
</evidence>
<dbReference type="PROSITE" id="PS50929">
    <property type="entry name" value="ABC_TM1F"/>
    <property type="match status" value="1"/>
</dbReference>
<dbReference type="Gene3D" id="1.20.1560.10">
    <property type="entry name" value="ABC transporter type 1, transmembrane domain"/>
    <property type="match status" value="1"/>
</dbReference>
<protein>
    <submittedName>
        <fullName evidence="10">ABC transporter ATP-binding protein</fullName>
    </submittedName>
</protein>
<accession>A0ABN2LTZ8</accession>
<dbReference type="GO" id="GO:0005524">
    <property type="term" value="F:ATP binding"/>
    <property type="evidence" value="ECO:0007669"/>
    <property type="project" value="UniProtKB-KW"/>
</dbReference>
<dbReference type="InterPro" id="IPR011527">
    <property type="entry name" value="ABC1_TM_dom"/>
</dbReference>
<evidence type="ECO:0000256" key="4">
    <source>
        <dbReference type="ARBA" id="ARBA00022840"/>
    </source>
</evidence>
<evidence type="ECO:0000256" key="1">
    <source>
        <dbReference type="ARBA" id="ARBA00004651"/>
    </source>
</evidence>
<proteinExistence type="predicted"/>
<evidence type="ECO:0000256" key="7">
    <source>
        <dbReference type="SAM" id="Phobius"/>
    </source>
</evidence>
<dbReference type="Pfam" id="PF00664">
    <property type="entry name" value="ABC_membrane"/>
    <property type="match status" value="1"/>
</dbReference>
<evidence type="ECO:0000313" key="10">
    <source>
        <dbReference type="EMBL" id="GAA1799416.1"/>
    </source>
</evidence>
<dbReference type="SMART" id="SM00382">
    <property type="entry name" value="AAA"/>
    <property type="match status" value="1"/>
</dbReference>
<name>A0ABN2LTZ8_9MICO</name>
<evidence type="ECO:0000259" key="8">
    <source>
        <dbReference type="PROSITE" id="PS50893"/>
    </source>
</evidence>
<keyword evidence="3" id="KW-0547">Nucleotide-binding</keyword>
<keyword evidence="4 10" id="KW-0067">ATP-binding</keyword>